<evidence type="ECO:0000313" key="2">
    <source>
        <dbReference type="Proteomes" id="UP000019753"/>
    </source>
</evidence>
<accession>A0A021VML9</accession>
<dbReference type="AlphaFoldDB" id="A0A021VML9"/>
<protein>
    <submittedName>
        <fullName evidence="1">Uncharacterized protein</fullName>
    </submittedName>
</protein>
<evidence type="ECO:0000313" key="1">
    <source>
        <dbReference type="EMBL" id="EYR62444.1"/>
    </source>
</evidence>
<keyword evidence="2" id="KW-1185">Reference proteome</keyword>
<dbReference type="EMBL" id="AXCW01000239">
    <property type="protein sequence ID" value="EYR62444.1"/>
    <property type="molecule type" value="Genomic_DNA"/>
</dbReference>
<gene>
    <name evidence="1" type="ORF">N866_08505</name>
</gene>
<dbReference type="Proteomes" id="UP000019753">
    <property type="component" value="Unassembled WGS sequence"/>
</dbReference>
<name>A0A021VML9_9CELL</name>
<organism evidence="1 2">
    <name type="scientific">Actinotalea ferrariae CF5-4</name>
    <dbReference type="NCBI Taxonomy" id="948458"/>
    <lineage>
        <taxon>Bacteria</taxon>
        <taxon>Bacillati</taxon>
        <taxon>Actinomycetota</taxon>
        <taxon>Actinomycetes</taxon>
        <taxon>Micrococcales</taxon>
        <taxon>Cellulomonadaceae</taxon>
        <taxon>Actinotalea</taxon>
    </lineage>
</organism>
<comment type="caution">
    <text evidence="1">The sequence shown here is derived from an EMBL/GenBank/DDBJ whole genome shotgun (WGS) entry which is preliminary data.</text>
</comment>
<reference evidence="1 2" key="1">
    <citation type="submission" date="2014-01" db="EMBL/GenBank/DDBJ databases">
        <title>Actinotalea ferrariae CF5-4.</title>
        <authorList>
            <person name="Chen F."/>
            <person name="Li Y."/>
            <person name="Wang G."/>
        </authorList>
    </citation>
    <scope>NUCLEOTIDE SEQUENCE [LARGE SCALE GENOMIC DNA]</scope>
    <source>
        <strain evidence="1 2">CF5-4</strain>
    </source>
</reference>
<proteinExistence type="predicted"/>
<sequence length="73" mass="8075">MLMTTRWSTPWTSSSVAAVCRASCRRAGRMPSPSRNAVQCSEWSRGATGRPVTVVNTRPESRHSVPARMRASR</sequence>